<keyword evidence="2" id="KW-1185">Reference proteome</keyword>
<protein>
    <recommendedName>
        <fullName evidence="3">YD repeat-containing protein</fullName>
    </recommendedName>
</protein>
<comment type="caution">
    <text evidence="1">The sequence shown here is derived from an EMBL/GenBank/DDBJ whole genome shotgun (WGS) entry which is preliminary data.</text>
</comment>
<dbReference type="Gene3D" id="2.180.10.10">
    <property type="entry name" value="RHS repeat-associated core"/>
    <property type="match status" value="1"/>
</dbReference>
<evidence type="ECO:0000313" key="2">
    <source>
        <dbReference type="Proteomes" id="UP001596250"/>
    </source>
</evidence>
<reference evidence="2" key="1">
    <citation type="journal article" date="2019" name="Int. J. Syst. Evol. Microbiol.">
        <title>The Global Catalogue of Microorganisms (GCM) 10K type strain sequencing project: providing services to taxonomists for standard genome sequencing and annotation.</title>
        <authorList>
            <consortium name="The Broad Institute Genomics Platform"/>
            <consortium name="The Broad Institute Genome Sequencing Center for Infectious Disease"/>
            <person name="Wu L."/>
            <person name="Ma J."/>
        </authorList>
    </citation>
    <scope>NUCLEOTIDE SEQUENCE [LARGE SCALE GENOMIC DNA]</scope>
    <source>
        <strain evidence="2">CCM 8749</strain>
    </source>
</reference>
<evidence type="ECO:0000313" key="1">
    <source>
        <dbReference type="EMBL" id="MFC5985311.1"/>
    </source>
</evidence>
<dbReference type="EMBL" id="JBHSQV010000013">
    <property type="protein sequence ID" value="MFC5985311.1"/>
    <property type="molecule type" value="Genomic_DNA"/>
</dbReference>
<organism evidence="1 2">
    <name type="scientific">Marinicrinis lubricantis</name>
    <dbReference type="NCBI Taxonomy" id="2086470"/>
    <lineage>
        <taxon>Bacteria</taxon>
        <taxon>Bacillati</taxon>
        <taxon>Bacillota</taxon>
        <taxon>Bacilli</taxon>
        <taxon>Bacillales</taxon>
        <taxon>Paenibacillaceae</taxon>
    </lineage>
</organism>
<evidence type="ECO:0008006" key="3">
    <source>
        <dbReference type="Google" id="ProtNLM"/>
    </source>
</evidence>
<dbReference type="Proteomes" id="UP001596250">
    <property type="component" value="Unassembled WGS sequence"/>
</dbReference>
<gene>
    <name evidence="1" type="ORF">ACFPXP_02395</name>
</gene>
<accession>A0ABW1IJT2</accession>
<name>A0ABW1IJT2_9BACL</name>
<sequence length="99" mass="11227">MEHLTYTYDPVGNRTKMIRYEDADDEDADGEERIITDYAYDAINQLVQVQTQNGSDPSSLVSSLYSYDAVGNRLSKTSIWGDVIETETYVYDAADKLLE</sequence>
<feature type="non-terminal residue" evidence="1">
    <location>
        <position position="99"/>
    </location>
</feature>
<proteinExistence type="predicted"/>